<accession>A0A426YYU8</accession>
<proteinExistence type="inferred from homology"/>
<evidence type="ECO:0000256" key="1">
    <source>
        <dbReference type="ARBA" id="ARBA00008668"/>
    </source>
</evidence>
<dbReference type="PANTHER" id="PTHR22835">
    <property type="entry name" value="ZINC FINGER FYVE DOMAIN CONTAINING PROTEIN"/>
    <property type="match status" value="1"/>
</dbReference>
<gene>
    <name evidence="2" type="ORF">B296_00019274</name>
</gene>
<comment type="similarity">
    <text evidence="1">Belongs to the 'GDSL' lipolytic enzyme family.</text>
</comment>
<evidence type="ECO:0008006" key="4">
    <source>
        <dbReference type="Google" id="ProtNLM"/>
    </source>
</evidence>
<evidence type="ECO:0000313" key="2">
    <source>
        <dbReference type="EMBL" id="RRT56874.1"/>
    </source>
</evidence>
<protein>
    <recommendedName>
        <fullName evidence="4">GDSL esterase/lipase</fullName>
    </recommendedName>
</protein>
<dbReference type="Proteomes" id="UP000287651">
    <property type="component" value="Unassembled WGS sequence"/>
</dbReference>
<dbReference type="Gene3D" id="3.40.50.1110">
    <property type="entry name" value="SGNH hydrolase"/>
    <property type="match status" value="1"/>
</dbReference>
<name>A0A426YYU8_ENSVE</name>
<reference evidence="2 3" key="1">
    <citation type="journal article" date="2014" name="Agronomy (Basel)">
        <title>A Draft Genome Sequence for Ensete ventricosum, the Drought-Tolerant Tree Against Hunger.</title>
        <authorList>
            <person name="Harrison J."/>
            <person name="Moore K.A."/>
            <person name="Paszkiewicz K."/>
            <person name="Jones T."/>
            <person name="Grant M."/>
            <person name="Ambacheew D."/>
            <person name="Muzemil S."/>
            <person name="Studholme D.J."/>
        </authorList>
    </citation>
    <scope>NUCLEOTIDE SEQUENCE [LARGE SCALE GENOMIC DNA]</scope>
</reference>
<sequence>MGFPVGAEIDRPRRGGYHRASAAAGGMLPAIPDALQHLRSGGLRPQDRVHEAAQRLGLVPQHAAPPSARPSTAEVPGGVDPVRRLLCPGLRFRHQSSQIRLDNRSILEQHGSLTLELTGFKDGALRTCCGAPGVRNYNFNLHAKCDQNGSSVCPDPTTHVSWDGIHMTEAAHRIIAQGWLHGPYVDPPIVSSSNN</sequence>
<dbReference type="PANTHER" id="PTHR22835:SF659">
    <property type="entry name" value="GDSL LIPASE_ACYLHYDROLASE, PUTATIVE (AFU_ORTHOLOGUE AFUA_2G00510)-RELATED"/>
    <property type="match status" value="1"/>
</dbReference>
<dbReference type="AlphaFoldDB" id="A0A426YYU8"/>
<comment type="caution">
    <text evidence="2">The sequence shown here is derived from an EMBL/GenBank/DDBJ whole genome shotgun (WGS) entry which is preliminary data.</text>
</comment>
<dbReference type="InterPro" id="IPR036514">
    <property type="entry name" value="SGNH_hydro_sf"/>
</dbReference>
<dbReference type="EMBL" id="AMZH03009429">
    <property type="protein sequence ID" value="RRT56874.1"/>
    <property type="molecule type" value="Genomic_DNA"/>
</dbReference>
<organism evidence="2 3">
    <name type="scientific">Ensete ventricosum</name>
    <name type="common">Abyssinian banana</name>
    <name type="synonym">Musa ensete</name>
    <dbReference type="NCBI Taxonomy" id="4639"/>
    <lineage>
        <taxon>Eukaryota</taxon>
        <taxon>Viridiplantae</taxon>
        <taxon>Streptophyta</taxon>
        <taxon>Embryophyta</taxon>
        <taxon>Tracheophyta</taxon>
        <taxon>Spermatophyta</taxon>
        <taxon>Magnoliopsida</taxon>
        <taxon>Liliopsida</taxon>
        <taxon>Zingiberales</taxon>
        <taxon>Musaceae</taxon>
        <taxon>Ensete</taxon>
    </lineage>
</organism>
<evidence type="ECO:0000313" key="3">
    <source>
        <dbReference type="Proteomes" id="UP000287651"/>
    </source>
</evidence>